<dbReference type="OrthoDB" id="655030at2759"/>
<name>A0A1Y2GTW1_9FUNG</name>
<dbReference type="RefSeq" id="XP_021883480.1">
    <property type="nucleotide sequence ID" value="XM_022019780.1"/>
</dbReference>
<dbReference type="PANTHER" id="PTHR13789:SF309">
    <property type="entry name" value="PUTATIVE (AFU_ORTHOLOGUE AFUA_6G14510)-RELATED"/>
    <property type="match status" value="1"/>
</dbReference>
<keyword evidence="2" id="KW-0285">Flavoprotein</keyword>
<evidence type="ECO:0000256" key="1">
    <source>
        <dbReference type="ARBA" id="ARBA00007992"/>
    </source>
</evidence>
<keyword evidence="9" id="KW-1185">Reference proteome</keyword>
<evidence type="ECO:0000256" key="2">
    <source>
        <dbReference type="ARBA" id="ARBA00022630"/>
    </source>
</evidence>
<dbReference type="InterPro" id="IPR002938">
    <property type="entry name" value="FAD-bd"/>
</dbReference>
<feature type="domain" description="FAD-binding" evidence="7">
    <location>
        <begin position="9"/>
        <end position="119"/>
    </location>
</feature>
<dbReference type="Proteomes" id="UP000193648">
    <property type="component" value="Unassembled WGS sequence"/>
</dbReference>
<dbReference type="InterPro" id="IPR036188">
    <property type="entry name" value="FAD/NAD-bd_sf"/>
</dbReference>
<dbReference type="InParanoid" id="A0A1Y2GTW1"/>
<evidence type="ECO:0000256" key="5">
    <source>
        <dbReference type="ARBA" id="ARBA00023033"/>
    </source>
</evidence>
<dbReference type="SUPFAM" id="SSF51905">
    <property type="entry name" value="FAD/NAD(P)-binding domain"/>
    <property type="match status" value="1"/>
</dbReference>
<dbReference type="EMBL" id="MCFF01000010">
    <property type="protein sequence ID" value="ORZ22926.1"/>
    <property type="molecule type" value="Genomic_DNA"/>
</dbReference>
<evidence type="ECO:0000313" key="9">
    <source>
        <dbReference type="Proteomes" id="UP000193648"/>
    </source>
</evidence>
<feature type="transmembrane region" description="Helical" evidence="6">
    <location>
        <begin position="6"/>
        <end position="26"/>
    </location>
</feature>
<evidence type="ECO:0000259" key="7">
    <source>
        <dbReference type="Pfam" id="PF01494"/>
    </source>
</evidence>
<dbReference type="Pfam" id="PF01494">
    <property type="entry name" value="FAD_binding_3"/>
    <property type="match status" value="1"/>
</dbReference>
<keyword evidence="6" id="KW-0812">Transmembrane</keyword>
<accession>A0A1Y2GTW1</accession>
<dbReference type="GeneID" id="33561625"/>
<evidence type="ECO:0000256" key="4">
    <source>
        <dbReference type="ARBA" id="ARBA00023002"/>
    </source>
</evidence>
<dbReference type="Gene3D" id="3.50.50.60">
    <property type="entry name" value="FAD/NAD(P)-binding domain"/>
    <property type="match status" value="1"/>
</dbReference>
<keyword evidence="4" id="KW-0560">Oxidoreductase</keyword>
<evidence type="ECO:0000256" key="3">
    <source>
        <dbReference type="ARBA" id="ARBA00022827"/>
    </source>
</evidence>
<dbReference type="InterPro" id="IPR050493">
    <property type="entry name" value="FAD-dep_Monooxygenase_BioMet"/>
</dbReference>
<keyword evidence="5" id="KW-0503">Monooxygenase</keyword>
<organism evidence="8 9">
    <name type="scientific">Lobosporangium transversale</name>
    <dbReference type="NCBI Taxonomy" id="64571"/>
    <lineage>
        <taxon>Eukaryota</taxon>
        <taxon>Fungi</taxon>
        <taxon>Fungi incertae sedis</taxon>
        <taxon>Mucoromycota</taxon>
        <taxon>Mortierellomycotina</taxon>
        <taxon>Mortierellomycetes</taxon>
        <taxon>Mortierellales</taxon>
        <taxon>Mortierellaceae</taxon>
        <taxon>Lobosporangium</taxon>
    </lineage>
</organism>
<protein>
    <recommendedName>
        <fullName evidence="7">FAD-binding domain-containing protein</fullName>
    </recommendedName>
</protein>
<dbReference type="AlphaFoldDB" id="A0A1Y2GTW1"/>
<dbReference type="GO" id="GO:0071949">
    <property type="term" value="F:FAD binding"/>
    <property type="evidence" value="ECO:0007669"/>
    <property type="project" value="InterPro"/>
</dbReference>
<evidence type="ECO:0000313" key="8">
    <source>
        <dbReference type="EMBL" id="ORZ22926.1"/>
    </source>
</evidence>
<proteinExistence type="inferred from homology"/>
<keyword evidence="3" id="KW-0274">FAD</keyword>
<keyword evidence="6" id="KW-1133">Transmembrane helix</keyword>
<reference evidence="8 9" key="1">
    <citation type="submission" date="2016-07" db="EMBL/GenBank/DDBJ databases">
        <title>Pervasive Adenine N6-methylation of Active Genes in Fungi.</title>
        <authorList>
            <consortium name="DOE Joint Genome Institute"/>
            <person name="Mondo S.J."/>
            <person name="Dannebaum R.O."/>
            <person name="Kuo R.C."/>
            <person name="Labutti K."/>
            <person name="Haridas S."/>
            <person name="Kuo A."/>
            <person name="Salamov A."/>
            <person name="Ahrendt S.R."/>
            <person name="Lipzen A."/>
            <person name="Sullivan W."/>
            <person name="Andreopoulos W.B."/>
            <person name="Clum A."/>
            <person name="Lindquist E."/>
            <person name="Daum C."/>
            <person name="Ramamoorthy G.K."/>
            <person name="Gryganskyi A."/>
            <person name="Culley D."/>
            <person name="Magnuson J.K."/>
            <person name="James T.Y."/>
            <person name="O'Malley M.A."/>
            <person name="Stajich J.E."/>
            <person name="Spatafora J.W."/>
            <person name="Visel A."/>
            <person name="Grigoriev I.V."/>
        </authorList>
    </citation>
    <scope>NUCLEOTIDE SEQUENCE [LARGE SCALE GENOMIC DNA]</scope>
    <source>
        <strain evidence="8 9">NRRL 3116</strain>
    </source>
</reference>
<comment type="similarity">
    <text evidence="1">Belongs to the paxM FAD-dependent monooxygenase family.</text>
</comment>
<sequence>MASETPNLHVLIVGGGIGGLMLGIMLERAGIDYQILERSPEHRPLGSAISLNGTVLRLFEQLGLLEELYKISKFAGRLHVMKEDLETQGHLDLEHFEERYGYNSIVFGRPDLFKMLVSHIPEGKLLMDLAYSNCRQQVRLVHWRAHLGF</sequence>
<comment type="caution">
    <text evidence="8">The sequence shown here is derived from an EMBL/GenBank/DDBJ whole genome shotgun (WGS) entry which is preliminary data.</text>
</comment>
<gene>
    <name evidence="8" type="ORF">BCR41DRAFT_18430</name>
</gene>
<dbReference type="GO" id="GO:0004497">
    <property type="term" value="F:monooxygenase activity"/>
    <property type="evidence" value="ECO:0007669"/>
    <property type="project" value="UniProtKB-KW"/>
</dbReference>
<keyword evidence="6" id="KW-0472">Membrane</keyword>
<dbReference type="PANTHER" id="PTHR13789">
    <property type="entry name" value="MONOOXYGENASE"/>
    <property type="match status" value="1"/>
</dbReference>
<evidence type="ECO:0000256" key="6">
    <source>
        <dbReference type="SAM" id="Phobius"/>
    </source>
</evidence>